<dbReference type="Proteomes" id="UP000243797">
    <property type="component" value="Unassembled WGS sequence"/>
</dbReference>
<accession>A0A2K1QRM7</accession>
<keyword evidence="4" id="KW-1185">Reference proteome</keyword>
<keyword evidence="2" id="KW-0472">Membrane</keyword>
<evidence type="ECO:0000313" key="4">
    <source>
        <dbReference type="Proteomes" id="UP000243797"/>
    </source>
</evidence>
<evidence type="ECO:0000313" key="3">
    <source>
        <dbReference type="EMBL" id="PNS17629.1"/>
    </source>
</evidence>
<dbReference type="AlphaFoldDB" id="A0A2K1QRM7"/>
<keyword evidence="2" id="KW-0812">Transmembrane</keyword>
<name>A0A2K1QRM7_9PEZI</name>
<reference evidence="3 4" key="1">
    <citation type="submission" date="2017-06" db="EMBL/GenBank/DDBJ databases">
        <title>Draft genome sequence of a variant of Elsinoe murrayae.</title>
        <authorList>
            <person name="Cheng Q."/>
        </authorList>
    </citation>
    <scope>NUCLEOTIDE SEQUENCE [LARGE SCALE GENOMIC DNA]</scope>
    <source>
        <strain evidence="3 4">CQ-2017a</strain>
    </source>
</reference>
<feature type="transmembrane region" description="Helical" evidence="2">
    <location>
        <begin position="6"/>
        <end position="27"/>
    </location>
</feature>
<organism evidence="3 4">
    <name type="scientific">Sphaceloma murrayae</name>
    <dbReference type="NCBI Taxonomy" id="2082308"/>
    <lineage>
        <taxon>Eukaryota</taxon>
        <taxon>Fungi</taxon>
        <taxon>Dikarya</taxon>
        <taxon>Ascomycota</taxon>
        <taxon>Pezizomycotina</taxon>
        <taxon>Dothideomycetes</taxon>
        <taxon>Dothideomycetidae</taxon>
        <taxon>Myriangiales</taxon>
        <taxon>Elsinoaceae</taxon>
        <taxon>Sphaceloma</taxon>
    </lineage>
</organism>
<sequence>MIKDLLQTTVSFTLLDILITVTIFVLLSYTSRLRSATANISRLQDYLNLTTWTADTLQTHAEASDLIDHIATHTAIQQAQLLNHQTRIRLDWLQTLPFTLRLPTWLLNRSTLYHQVHTATMLLEPHRNSLLPLPHSISDSLATILSLLQAVHNQLPVDTDILHTEMLRIREGVEYIHDWVLVGVQKSASPPPTSSVARNYGTNGESGDGEGEERGDEGFTMSRTASRSGGEEADQVS</sequence>
<gene>
    <name evidence="3" type="ORF">CAC42_3024</name>
</gene>
<comment type="caution">
    <text evidence="3">The sequence shown here is derived from an EMBL/GenBank/DDBJ whole genome shotgun (WGS) entry which is preliminary data.</text>
</comment>
<proteinExistence type="predicted"/>
<keyword evidence="2" id="KW-1133">Transmembrane helix</keyword>
<evidence type="ECO:0000256" key="1">
    <source>
        <dbReference type="SAM" id="MobiDB-lite"/>
    </source>
</evidence>
<feature type="compositionally biased region" description="Polar residues" evidence="1">
    <location>
        <begin position="194"/>
        <end position="203"/>
    </location>
</feature>
<dbReference type="InParanoid" id="A0A2K1QRM7"/>
<protein>
    <submittedName>
        <fullName evidence="3">Uncharacterized protein</fullName>
    </submittedName>
</protein>
<dbReference type="EMBL" id="NKHZ01000049">
    <property type="protein sequence ID" value="PNS17629.1"/>
    <property type="molecule type" value="Genomic_DNA"/>
</dbReference>
<feature type="region of interest" description="Disordered" evidence="1">
    <location>
        <begin position="187"/>
        <end position="237"/>
    </location>
</feature>
<evidence type="ECO:0000256" key="2">
    <source>
        <dbReference type="SAM" id="Phobius"/>
    </source>
</evidence>